<evidence type="ECO:0000313" key="4">
    <source>
        <dbReference type="EMBL" id="RZB69352.1"/>
    </source>
</evidence>
<dbReference type="InterPro" id="IPR013126">
    <property type="entry name" value="Hsp_70_fam"/>
</dbReference>
<evidence type="ECO:0000256" key="3">
    <source>
        <dbReference type="ARBA" id="ARBA00022840"/>
    </source>
</evidence>
<dbReference type="GO" id="GO:0140662">
    <property type="term" value="F:ATP-dependent protein folding chaperone"/>
    <property type="evidence" value="ECO:0007669"/>
    <property type="project" value="InterPro"/>
</dbReference>
<dbReference type="AlphaFoldDB" id="A0A445H7C5"/>
<dbReference type="FunFam" id="3.30.420.40:FF:000028">
    <property type="entry name" value="heat shock 70 kDa protein-like"/>
    <property type="match status" value="1"/>
</dbReference>
<keyword evidence="4" id="KW-0328">Glycosyltransferase</keyword>
<evidence type="ECO:0000313" key="5">
    <source>
        <dbReference type="Proteomes" id="UP000289340"/>
    </source>
</evidence>
<keyword evidence="3" id="KW-0067">ATP-binding</keyword>
<dbReference type="GO" id="GO:0016757">
    <property type="term" value="F:glycosyltransferase activity"/>
    <property type="evidence" value="ECO:0007669"/>
    <property type="project" value="UniProtKB-KW"/>
</dbReference>
<dbReference type="Pfam" id="PF00012">
    <property type="entry name" value="HSP70"/>
    <property type="match status" value="1"/>
</dbReference>
<reference evidence="4 5" key="1">
    <citation type="submission" date="2018-09" db="EMBL/GenBank/DDBJ databases">
        <title>A high-quality reference genome of wild soybean provides a powerful tool to mine soybean genomes.</title>
        <authorList>
            <person name="Xie M."/>
            <person name="Chung C.Y.L."/>
            <person name="Li M.-W."/>
            <person name="Wong F.-L."/>
            <person name="Chan T.-F."/>
            <person name="Lam H.-M."/>
        </authorList>
    </citation>
    <scope>NUCLEOTIDE SEQUENCE [LARGE SCALE GENOMIC DNA]</scope>
    <source>
        <strain evidence="5">cv. W05</strain>
        <tissue evidence="4">Hypocotyl of etiolated seedlings</tissue>
    </source>
</reference>
<gene>
    <name evidence="4" type="ORF">D0Y65_038921</name>
</gene>
<dbReference type="EMBL" id="QZWG01000014">
    <property type="protein sequence ID" value="RZB69352.1"/>
    <property type="molecule type" value="Genomic_DNA"/>
</dbReference>
<protein>
    <submittedName>
        <fullName evidence="4">Glycoprotein 3-alpha-L-fucosyltransferase A</fullName>
    </submittedName>
</protein>
<name>A0A445H7C5_GLYSO</name>
<dbReference type="Gene3D" id="3.30.420.40">
    <property type="match status" value="1"/>
</dbReference>
<comment type="caution">
    <text evidence="4">The sequence shown here is derived from an EMBL/GenBank/DDBJ whole genome shotgun (WGS) entry which is preliminary data.</text>
</comment>
<accession>A0A445H7C5</accession>
<keyword evidence="2" id="KW-0547">Nucleotide-binding</keyword>
<keyword evidence="5" id="KW-1185">Reference proteome</keyword>
<comment type="similarity">
    <text evidence="1">Belongs to the heat shock protein 70 family.</text>
</comment>
<sequence length="213" mass="24020">MYPPLELIHKRCTLSCSRYNNPQVDVPSTSTTKDVPSNVLGQRILRRWKYEGPSDSFKALVDMAVVHSSCRLCIHLAKVSREKEENSPGFNKCPCNSTRGQKIVYHIYVREKGRFEMESIYLSVQLISTILRGRQSRMLAGVIVGLNVARIIKEPTAAAIARGLDKKGGEKNKNRNVKYKDIDEIDLVRGSIRIGVDAIAFDVLMMIMMMSCN</sequence>
<keyword evidence="4" id="KW-0808">Transferase</keyword>
<evidence type="ECO:0000256" key="2">
    <source>
        <dbReference type="ARBA" id="ARBA00022741"/>
    </source>
</evidence>
<evidence type="ECO:0000256" key="1">
    <source>
        <dbReference type="ARBA" id="ARBA00007381"/>
    </source>
</evidence>
<dbReference type="Proteomes" id="UP000289340">
    <property type="component" value="Chromosome 14"/>
</dbReference>
<proteinExistence type="inferred from homology"/>
<dbReference type="GO" id="GO:0005524">
    <property type="term" value="F:ATP binding"/>
    <property type="evidence" value="ECO:0007669"/>
    <property type="project" value="UniProtKB-KW"/>
</dbReference>
<organism evidence="4 5">
    <name type="scientific">Glycine soja</name>
    <name type="common">Wild soybean</name>
    <dbReference type="NCBI Taxonomy" id="3848"/>
    <lineage>
        <taxon>Eukaryota</taxon>
        <taxon>Viridiplantae</taxon>
        <taxon>Streptophyta</taxon>
        <taxon>Embryophyta</taxon>
        <taxon>Tracheophyta</taxon>
        <taxon>Spermatophyta</taxon>
        <taxon>Magnoliopsida</taxon>
        <taxon>eudicotyledons</taxon>
        <taxon>Gunneridae</taxon>
        <taxon>Pentapetalae</taxon>
        <taxon>rosids</taxon>
        <taxon>fabids</taxon>
        <taxon>Fabales</taxon>
        <taxon>Fabaceae</taxon>
        <taxon>Papilionoideae</taxon>
        <taxon>50 kb inversion clade</taxon>
        <taxon>NPAAA clade</taxon>
        <taxon>indigoferoid/millettioid clade</taxon>
        <taxon>Phaseoleae</taxon>
        <taxon>Glycine</taxon>
        <taxon>Glycine subgen. Soja</taxon>
    </lineage>
</organism>